<reference evidence="4" key="1">
    <citation type="journal article" date="2015" name="Nature">
        <title>Complex archaea that bridge the gap between prokaryotes and eukaryotes.</title>
        <authorList>
            <person name="Spang A."/>
            <person name="Saw J.H."/>
            <person name="Jorgensen S.L."/>
            <person name="Zaremba-Niedzwiedzka K."/>
            <person name="Martijn J."/>
            <person name="Lind A.E."/>
            <person name="van Eijk R."/>
            <person name="Schleper C."/>
            <person name="Guy L."/>
            <person name="Ettema T.J."/>
        </authorList>
    </citation>
    <scope>NUCLEOTIDE SEQUENCE</scope>
</reference>
<dbReference type="SUPFAM" id="SSF49899">
    <property type="entry name" value="Concanavalin A-like lectins/glucanases"/>
    <property type="match status" value="1"/>
</dbReference>
<feature type="domain" description="LamG-like jellyroll fold" evidence="3">
    <location>
        <begin position="559"/>
        <end position="685"/>
    </location>
</feature>
<accession>A0A0F9U957</accession>
<dbReference type="Pfam" id="PF13385">
    <property type="entry name" value="Laminin_G_3"/>
    <property type="match status" value="1"/>
</dbReference>
<dbReference type="InterPro" id="IPR006558">
    <property type="entry name" value="LamG-like"/>
</dbReference>
<protein>
    <recommendedName>
        <fullName evidence="3">LamG-like jellyroll fold domain-containing protein</fullName>
    </recommendedName>
</protein>
<evidence type="ECO:0000256" key="1">
    <source>
        <dbReference type="ARBA" id="ARBA00022729"/>
    </source>
</evidence>
<evidence type="ECO:0000259" key="3">
    <source>
        <dbReference type="SMART" id="SM00560"/>
    </source>
</evidence>
<dbReference type="InterPro" id="IPR013320">
    <property type="entry name" value="ConA-like_dom_sf"/>
</dbReference>
<dbReference type="Gene3D" id="2.60.120.200">
    <property type="match status" value="1"/>
</dbReference>
<dbReference type="AlphaFoldDB" id="A0A0F9U957"/>
<dbReference type="EMBL" id="LAZR01000179">
    <property type="protein sequence ID" value="KKN83862.1"/>
    <property type="molecule type" value="Genomic_DNA"/>
</dbReference>
<keyword evidence="2" id="KW-1015">Disulfide bond</keyword>
<proteinExistence type="predicted"/>
<name>A0A0F9U957_9ZZZZ</name>
<organism evidence="4">
    <name type="scientific">marine sediment metagenome</name>
    <dbReference type="NCBI Taxonomy" id="412755"/>
    <lineage>
        <taxon>unclassified sequences</taxon>
        <taxon>metagenomes</taxon>
        <taxon>ecological metagenomes</taxon>
    </lineage>
</organism>
<comment type="caution">
    <text evidence="4">The sequence shown here is derived from an EMBL/GenBank/DDBJ whole genome shotgun (WGS) entry which is preliminary data.</text>
</comment>
<evidence type="ECO:0000256" key="2">
    <source>
        <dbReference type="ARBA" id="ARBA00023157"/>
    </source>
</evidence>
<sequence length="940" mass="97958">MAWFRVVAVNEDARPLAGVDVEAIDLTDRTTSSVETTNRAGEVLFTDLTGPHFFRARARRTSGQVGGRSFTGRVEIQVVGFDTNCMDFTVDSDGGGTHTTLAAAVADAITAAGASGARTIWLCGSVTEGSIDIGGMGASATIIITSPDRLRVTITAPTSEDIFIQGSTGGNTNGVLLFRNIGLAPDSANALAIYDVNTGNEVRNISFENCNFATAGYILRQDGSDSLGNVDLRVENCTGTLAGFFLVAGTSATFAPDTLVALNNVLTITRWWHFTGGTAPSPDRLRVISGVYTVANGLALANGSNEYHWKNLVIFYTGSGVAFSTAAGSASIDDITFDNIVIRFDNSAGTFGDFGSAAINNNDGLYIKNIYGYPLTSMDGGTTFITVDTDYLNVHVGNSFGNGFATQYSGLTGVGDDHGLLTGLSDDDHTQYVLLAGRSGGQTIRGGTAARERLLLRSTASGVEVGRIEFEDPTFHAGFGGHYYFRIIDDTPGGFWRLGDASGDLADSSGNGNTGSPNGGITYGVTGTITGDSDDAITLNGTTGYISATDKASLDLGDGPFTLEAWIKKAADGSFMTIIAKGSGAYQLRMSDANTLQLLRENTSILVSSTSTTTGTGWHHVVATKTGATVLLYIDGVDVTGAVTNDTMVDTNDDFHIGRRVAASDEFFNGSLDEVAVYPTVLTATQVLEHYNAGVGDPLGIVSRVNFDTGDFLDYSRTNNFFSWAIGQTEQARLDSSGQLQLPITGSGAGIVIGGDAQWYRSAADTLRTPDAVVIDGALTGVSADLSGNINLVGDLTFDGEGGVGAPASLTTEIKQSITGTTPNRAVTVYFDATSEGGTDNIIFRFGRLSAAGASVLTQFLDGAAEAVRIDHTAKKLTVFGEVEIDGALNHDGSTVGFYGTAPIAKPAVTGARDNPEGALADLLTELANLGLITDSSTAS</sequence>
<evidence type="ECO:0000313" key="4">
    <source>
        <dbReference type="EMBL" id="KKN83862.1"/>
    </source>
</evidence>
<dbReference type="SMART" id="SM00560">
    <property type="entry name" value="LamGL"/>
    <property type="match status" value="1"/>
</dbReference>
<keyword evidence="1" id="KW-0732">Signal</keyword>
<gene>
    <name evidence="4" type="ORF">LCGC14_0295150</name>
</gene>